<organism evidence="8 9">
    <name type="scientific">Marinobacter algicola DG893</name>
    <dbReference type="NCBI Taxonomy" id="443152"/>
    <lineage>
        <taxon>Bacteria</taxon>
        <taxon>Pseudomonadati</taxon>
        <taxon>Pseudomonadota</taxon>
        <taxon>Gammaproteobacteria</taxon>
        <taxon>Pseudomonadales</taxon>
        <taxon>Marinobacteraceae</taxon>
        <taxon>Marinobacter</taxon>
    </lineage>
</organism>
<evidence type="ECO:0000313" key="8">
    <source>
        <dbReference type="EMBL" id="EDM48703.1"/>
    </source>
</evidence>
<comment type="caution">
    <text evidence="8">The sequence shown here is derived from an EMBL/GenBank/DDBJ whole genome shotgun (WGS) entry which is preliminary data.</text>
</comment>
<keyword evidence="9" id="KW-1185">Reference proteome</keyword>
<dbReference type="PANTHER" id="PTHR30287">
    <property type="entry name" value="MEMBRANE COMPONENT OF PREDICTED ABC SUPERFAMILY METABOLITE UPTAKE TRANSPORTER"/>
    <property type="match status" value="1"/>
</dbReference>
<feature type="transmembrane region" description="Helical" evidence="6">
    <location>
        <begin position="17"/>
        <end position="37"/>
    </location>
</feature>
<feature type="transmembrane region" description="Helical" evidence="6">
    <location>
        <begin position="336"/>
        <end position="358"/>
    </location>
</feature>
<evidence type="ECO:0000256" key="2">
    <source>
        <dbReference type="ARBA" id="ARBA00022475"/>
    </source>
</evidence>
<feature type="transmembrane region" description="Helical" evidence="6">
    <location>
        <begin position="278"/>
        <end position="298"/>
    </location>
</feature>
<dbReference type="Proteomes" id="UP000005856">
    <property type="component" value="Unassembled WGS sequence"/>
</dbReference>
<keyword evidence="5 6" id="KW-0472">Membrane</keyword>
<dbReference type="GO" id="GO:0005886">
    <property type="term" value="C:plasma membrane"/>
    <property type="evidence" value="ECO:0007669"/>
    <property type="project" value="UniProtKB-SubCell"/>
</dbReference>
<reference evidence="8 9" key="1">
    <citation type="submission" date="2007-06" db="EMBL/GenBank/DDBJ databases">
        <authorList>
            <person name="Green D."/>
            <person name="Ferriera S."/>
            <person name="Johnson J."/>
            <person name="Kravitz S."/>
            <person name="Beeson K."/>
            <person name="Sutton G."/>
            <person name="Rogers Y.-H."/>
            <person name="Friedman R."/>
            <person name="Frazier M."/>
            <person name="Venter J.C."/>
        </authorList>
    </citation>
    <scope>NUCLEOTIDE SEQUENCE [LARGE SCALE GENOMIC DNA]</scope>
    <source>
        <strain evidence="8 9">DG893</strain>
    </source>
</reference>
<dbReference type="InterPro" id="IPR003838">
    <property type="entry name" value="ABC3_permease_C"/>
</dbReference>
<comment type="subcellular location">
    <subcellularLocation>
        <location evidence="1">Cell membrane</location>
        <topology evidence="1">Multi-pass membrane protein</topology>
    </subcellularLocation>
</comment>
<sequence>MLARAFVSHYRRHPIQLLALALMIVLATMLWTGVTVLTDQARHSLFQSEDAVAARAHVIRADGRPVGVDDFAALRVAGVCVAPWLEVQRPPPEGRVIGIDPLAMGCFGDAVPGGGADSLEGAPFLDISEAAELSREGYSSQLYLLARDGNRDLPTGYTLGEFSMGPSTGELADSFLLNLDALSLLVLLITGLLVRSVHRLGVAQRHGSFSLLHRFGVPRQRITQWLALELLVLTGICVVPGLWLGARLAGMLGSGFGQALDSLFDVTVYAGTEGALPWRAAAIVVFLVLAVCLVDWVVPARWRAMAGQGRGRTIAFLMFLVGMVGVALAADLSWVFVATAMVFAGAGWLTPGWLALLARRLSNRTGSRRDDPLARWRQRELAVMFRHLALPVVALQFAMAMVLAVQALVTTFEGTFETWLAQRLAAEFYVEVPTGADADSTAAQLQNLDGIGPWHRVIRGRASVAMANDGSHLGLGDERVEVDLFALLPISHLVKTWTLLESVEKPWLRLESDSVMINEQLARRYRLEVGDTLDIRLADTNRSAEVVAIYADYGRPAGEILMAGSALPAAFKAHFQSFSVTPGSVAMADIRRRLSDTWQTSELTIRDNDSIRALASKVFSQTFLLTRAISLLTLLLAAMALLIMGWVFFTTRVKYFQLLGVWGLPASMIRRQLRRLSVALTLTVTIAALPLGVWLTWVLVSRINPLAFGWSLPMELYPLFWFELGVMAVATGLIIAYLMRLQLGHTDSIKQVEP</sequence>
<keyword evidence="4 6" id="KW-1133">Transmembrane helix</keyword>
<feature type="transmembrane region" description="Helical" evidence="6">
    <location>
        <begin position="628"/>
        <end position="649"/>
    </location>
</feature>
<evidence type="ECO:0000256" key="4">
    <source>
        <dbReference type="ARBA" id="ARBA00022989"/>
    </source>
</evidence>
<feature type="transmembrane region" description="Helical" evidence="6">
    <location>
        <begin position="310"/>
        <end position="330"/>
    </location>
</feature>
<dbReference type="STRING" id="443152.MDG893_16847"/>
<feature type="transmembrane region" description="Helical" evidence="6">
    <location>
        <begin position="719"/>
        <end position="739"/>
    </location>
</feature>
<evidence type="ECO:0000256" key="5">
    <source>
        <dbReference type="ARBA" id="ARBA00023136"/>
    </source>
</evidence>
<feature type="transmembrane region" description="Helical" evidence="6">
    <location>
        <begin position="225"/>
        <end position="246"/>
    </location>
</feature>
<proteinExistence type="predicted"/>
<feature type="transmembrane region" description="Helical" evidence="6">
    <location>
        <begin position="388"/>
        <end position="409"/>
    </location>
</feature>
<evidence type="ECO:0000256" key="1">
    <source>
        <dbReference type="ARBA" id="ARBA00004651"/>
    </source>
</evidence>
<evidence type="ECO:0000256" key="3">
    <source>
        <dbReference type="ARBA" id="ARBA00022692"/>
    </source>
</evidence>
<keyword evidence="3 6" id="KW-0812">Transmembrane</keyword>
<dbReference type="eggNOG" id="COG3127">
    <property type="taxonomic scope" value="Bacteria"/>
</dbReference>
<feature type="domain" description="ABC3 transporter permease C-terminal" evidence="7">
    <location>
        <begin position="628"/>
        <end position="744"/>
    </location>
</feature>
<keyword evidence="2" id="KW-1003">Cell membrane</keyword>
<dbReference type="InterPro" id="IPR038766">
    <property type="entry name" value="Membrane_comp_ABC_pdt"/>
</dbReference>
<dbReference type="Pfam" id="PF02687">
    <property type="entry name" value="FtsX"/>
    <property type="match status" value="2"/>
</dbReference>
<dbReference type="AlphaFoldDB" id="A6EXZ4"/>
<dbReference type="PANTHER" id="PTHR30287:SF2">
    <property type="entry name" value="BLL1001 PROTEIN"/>
    <property type="match status" value="1"/>
</dbReference>
<accession>A6EXZ4</accession>
<evidence type="ECO:0000256" key="6">
    <source>
        <dbReference type="SAM" id="Phobius"/>
    </source>
</evidence>
<evidence type="ECO:0000313" key="9">
    <source>
        <dbReference type="Proteomes" id="UP000005856"/>
    </source>
</evidence>
<evidence type="ECO:0000259" key="7">
    <source>
        <dbReference type="Pfam" id="PF02687"/>
    </source>
</evidence>
<name>A6EXZ4_9GAMM</name>
<dbReference type="EMBL" id="ABCP01000005">
    <property type="protein sequence ID" value="EDM48703.1"/>
    <property type="molecule type" value="Genomic_DNA"/>
</dbReference>
<gene>
    <name evidence="8" type="ORF">MDG893_16847</name>
</gene>
<feature type="transmembrane region" description="Helical" evidence="6">
    <location>
        <begin position="676"/>
        <end position="699"/>
    </location>
</feature>
<feature type="domain" description="ABC3 transporter permease C-terminal" evidence="7">
    <location>
        <begin position="182"/>
        <end position="300"/>
    </location>
</feature>
<protein>
    <recommendedName>
        <fullName evidence="7">ABC3 transporter permease C-terminal domain-containing protein</fullName>
    </recommendedName>
</protein>